<dbReference type="CDD" id="cd03512">
    <property type="entry name" value="Alkane-hydroxylase"/>
    <property type="match status" value="1"/>
</dbReference>
<dbReference type="PANTHER" id="PTHR38674:SF1">
    <property type="entry name" value="ALKANE 1-MONOOXYGENASE 1"/>
    <property type="match status" value="1"/>
</dbReference>
<feature type="domain" description="Fatty acid desaturase" evidence="14">
    <location>
        <begin position="93"/>
        <end position="299"/>
    </location>
</feature>
<evidence type="ECO:0000256" key="3">
    <source>
        <dbReference type="ARBA" id="ARBA00022475"/>
    </source>
</evidence>
<feature type="region of interest" description="Disordered" evidence="12">
    <location>
        <begin position="363"/>
        <end position="400"/>
    </location>
</feature>
<keyword evidence="5 13" id="KW-0812">Transmembrane</keyword>
<evidence type="ECO:0000256" key="11">
    <source>
        <dbReference type="ARBA" id="ARBA00023136"/>
    </source>
</evidence>
<dbReference type="AlphaFoldDB" id="A0A2R8BFV6"/>
<dbReference type="PROSITE" id="PS51257">
    <property type="entry name" value="PROKAR_LIPOPROTEIN"/>
    <property type="match status" value="1"/>
</dbReference>
<feature type="transmembrane region" description="Helical" evidence="13">
    <location>
        <begin position="309"/>
        <end position="328"/>
    </location>
</feature>
<keyword evidence="10 15" id="KW-0503">Monooxygenase</keyword>
<feature type="transmembrane region" description="Helical" evidence="13">
    <location>
        <begin position="12"/>
        <end position="39"/>
    </location>
</feature>
<evidence type="ECO:0000259" key="14">
    <source>
        <dbReference type="Pfam" id="PF00487"/>
    </source>
</evidence>
<comment type="similarity">
    <text evidence="2">Belongs to the fatty acid desaturase type 1 family. AlkB subfamily.</text>
</comment>
<feature type="compositionally biased region" description="Basic and acidic residues" evidence="12">
    <location>
        <begin position="379"/>
        <end position="400"/>
    </location>
</feature>
<evidence type="ECO:0000256" key="9">
    <source>
        <dbReference type="ARBA" id="ARBA00023004"/>
    </source>
</evidence>
<evidence type="ECO:0000313" key="16">
    <source>
        <dbReference type="Proteomes" id="UP000244880"/>
    </source>
</evidence>
<gene>
    <name evidence="15" type="primary">alkB2_1</name>
    <name evidence="15" type="ORF">ASD8599_02640</name>
</gene>
<proteinExistence type="inferred from homology"/>
<reference evidence="15 16" key="1">
    <citation type="submission" date="2018-03" db="EMBL/GenBank/DDBJ databases">
        <authorList>
            <person name="Keele B.F."/>
        </authorList>
    </citation>
    <scope>NUCLEOTIDE SEQUENCE [LARGE SCALE GENOMIC DNA]</scope>
    <source>
        <strain evidence="15 16">CECT 8599</strain>
    </source>
</reference>
<dbReference type="Pfam" id="PF00487">
    <property type="entry name" value="FA_desaturase"/>
    <property type="match status" value="1"/>
</dbReference>
<evidence type="ECO:0000256" key="4">
    <source>
        <dbReference type="ARBA" id="ARBA00022519"/>
    </source>
</evidence>
<evidence type="ECO:0000256" key="8">
    <source>
        <dbReference type="ARBA" id="ARBA00023002"/>
    </source>
</evidence>
<dbReference type="Proteomes" id="UP000244880">
    <property type="component" value="Unassembled WGS sequence"/>
</dbReference>
<evidence type="ECO:0000256" key="7">
    <source>
        <dbReference type="ARBA" id="ARBA00022989"/>
    </source>
</evidence>
<dbReference type="GO" id="GO:0006629">
    <property type="term" value="P:lipid metabolic process"/>
    <property type="evidence" value="ECO:0007669"/>
    <property type="project" value="InterPro"/>
</dbReference>
<evidence type="ECO:0000256" key="10">
    <source>
        <dbReference type="ARBA" id="ARBA00023033"/>
    </source>
</evidence>
<evidence type="ECO:0000256" key="1">
    <source>
        <dbReference type="ARBA" id="ARBA00004429"/>
    </source>
</evidence>
<accession>A0A2R8BFV6</accession>
<dbReference type="EC" id="1.14.15.3" evidence="15"/>
<dbReference type="InterPro" id="IPR005804">
    <property type="entry name" value="FA_desaturase_dom"/>
</dbReference>
<dbReference type="InterPro" id="IPR033885">
    <property type="entry name" value="AlkB/XylM"/>
</dbReference>
<evidence type="ECO:0000256" key="5">
    <source>
        <dbReference type="ARBA" id="ARBA00022692"/>
    </source>
</evidence>
<dbReference type="GO" id="GO:0004497">
    <property type="term" value="F:monooxygenase activity"/>
    <property type="evidence" value="ECO:0007669"/>
    <property type="project" value="UniProtKB-KW"/>
</dbReference>
<dbReference type="EMBL" id="OMOR01000001">
    <property type="protein sequence ID" value="SPH21889.1"/>
    <property type="molecule type" value="Genomic_DNA"/>
</dbReference>
<dbReference type="OrthoDB" id="4759734at2"/>
<feature type="transmembrane region" description="Helical" evidence="13">
    <location>
        <begin position="59"/>
        <end position="79"/>
    </location>
</feature>
<keyword evidence="6" id="KW-0479">Metal-binding</keyword>
<evidence type="ECO:0000313" key="15">
    <source>
        <dbReference type="EMBL" id="SPH21889.1"/>
    </source>
</evidence>
<dbReference type="GO" id="GO:0005886">
    <property type="term" value="C:plasma membrane"/>
    <property type="evidence" value="ECO:0007669"/>
    <property type="project" value="UniProtKB-SubCell"/>
</dbReference>
<keyword evidence="4" id="KW-0997">Cell inner membrane</keyword>
<dbReference type="GO" id="GO:0046872">
    <property type="term" value="F:metal ion binding"/>
    <property type="evidence" value="ECO:0007669"/>
    <property type="project" value="UniProtKB-KW"/>
</dbReference>
<sequence>MSRFAIASTTPVLCILLACFYGGLWTGVAVASITLVVFFLDKLTPEDWQAPLESDGHALSVTLGLVHFVLMGCVIWAVSRGNHLTALEKNLIVAAASLWFGQVSNSNAHELIHRTSRWPRRLGVALYSSLLFGHHASAHPRVHHVHASTDKDPNSSRLNEWFYAFAWRAWTQSYAAGLKAENMARARASRDTPMWRHPYVLYCMLSLGTMAAAFAIGGVIGVVTLIGLALYSVGQLLLSDYVQHYGLRRKTLADGKYEPIGPAHAWNAPHWYSSAMMLNAPRHSEHHLHPGRAFPQLDLDSDTMPMLPHALPVMAVIALFPPIWMRVMNARVAEWDRKTAPRPARQIAPQGAALSRKGGLIAARVPSLYDDTDQQPDGPRPEPHDDHLDGSRASRTDERG</sequence>
<keyword evidence="7 13" id="KW-1133">Transmembrane helix</keyword>
<evidence type="ECO:0000256" key="13">
    <source>
        <dbReference type="SAM" id="Phobius"/>
    </source>
</evidence>
<name>A0A2R8BFV6_9RHOB</name>
<keyword evidence="16" id="KW-1185">Reference proteome</keyword>
<keyword evidence="8 15" id="KW-0560">Oxidoreductase</keyword>
<evidence type="ECO:0000256" key="12">
    <source>
        <dbReference type="SAM" id="MobiDB-lite"/>
    </source>
</evidence>
<feature type="transmembrane region" description="Helical" evidence="13">
    <location>
        <begin position="199"/>
        <end position="231"/>
    </location>
</feature>
<dbReference type="RefSeq" id="WP_108828913.1">
    <property type="nucleotide sequence ID" value="NZ_OMOR01000001.1"/>
</dbReference>
<comment type="subcellular location">
    <subcellularLocation>
        <location evidence="1">Cell inner membrane</location>
        <topology evidence="1">Multi-pass membrane protein</topology>
    </subcellularLocation>
</comment>
<protein>
    <submittedName>
        <fullName evidence="15">Alkane 1-monooxygenase 2</fullName>
        <ecNumber evidence="15">1.14.15.3</ecNumber>
    </submittedName>
</protein>
<evidence type="ECO:0000256" key="2">
    <source>
        <dbReference type="ARBA" id="ARBA00010823"/>
    </source>
</evidence>
<keyword evidence="3" id="KW-1003">Cell membrane</keyword>
<dbReference type="PANTHER" id="PTHR38674">
    <property type="entry name" value="ALKANE 1-MONOOXYGENASE 1"/>
    <property type="match status" value="1"/>
</dbReference>
<keyword evidence="11 13" id="KW-0472">Membrane</keyword>
<evidence type="ECO:0000256" key="6">
    <source>
        <dbReference type="ARBA" id="ARBA00022723"/>
    </source>
</evidence>
<organism evidence="15 16">
    <name type="scientific">Ascidiaceihabitans donghaensis</name>
    <dbReference type="NCBI Taxonomy" id="1510460"/>
    <lineage>
        <taxon>Bacteria</taxon>
        <taxon>Pseudomonadati</taxon>
        <taxon>Pseudomonadota</taxon>
        <taxon>Alphaproteobacteria</taxon>
        <taxon>Rhodobacterales</taxon>
        <taxon>Paracoccaceae</taxon>
        <taxon>Ascidiaceihabitans</taxon>
    </lineage>
</organism>
<keyword evidence="9" id="KW-0408">Iron</keyword>